<sequence>MLKLIVLLCSVFSIQALGQKISWREDLKLKWENFQSPVNRKNHPDVVAYTHCGWEYSVIKSSDPKAAIEFNVETIFNEDKSWKDTKRINDYVLLHEQKHFDIAEIFARKLRKEVKEKIKTSSDYDKYFKGIYNTISNDYKNFQITYDKATDHGINKEKQAEYNELISSELENLKNFKTS</sequence>
<proteinExistence type="predicted"/>
<dbReference type="RefSeq" id="WP_271149074.1">
    <property type="nucleotide sequence ID" value="NZ_CP115859.1"/>
</dbReference>
<evidence type="ECO:0000313" key="1">
    <source>
        <dbReference type="EMBL" id="WBV60760.1"/>
    </source>
</evidence>
<name>A0ABY7QM82_9FLAO</name>
<dbReference type="EMBL" id="CP115859">
    <property type="protein sequence ID" value="WBV60760.1"/>
    <property type="molecule type" value="Genomic_DNA"/>
</dbReference>
<accession>A0ABY7QM82</accession>
<evidence type="ECO:0000313" key="2">
    <source>
        <dbReference type="Proteomes" id="UP001210978"/>
    </source>
</evidence>
<gene>
    <name evidence="1" type="ORF">PFY12_01255</name>
</gene>
<keyword evidence="2" id="KW-1185">Reference proteome</keyword>
<organism evidence="1 2">
    <name type="scientific">Chryseobacterium camelliae</name>
    <dbReference type="NCBI Taxonomy" id="1265445"/>
    <lineage>
        <taxon>Bacteria</taxon>
        <taxon>Pseudomonadati</taxon>
        <taxon>Bacteroidota</taxon>
        <taxon>Flavobacteriia</taxon>
        <taxon>Flavobacteriales</taxon>
        <taxon>Weeksellaceae</taxon>
        <taxon>Chryseobacterium group</taxon>
        <taxon>Chryseobacterium</taxon>
    </lineage>
</organism>
<dbReference type="Pfam" id="PF06037">
    <property type="entry name" value="DUF922"/>
    <property type="match status" value="1"/>
</dbReference>
<protein>
    <submittedName>
        <fullName evidence="1">DUF922 domain-containing protein</fullName>
    </submittedName>
</protein>
<dbReference type="InterPro" id="IPR010321">
    <property type="entry name" value="DUF922"/>
</dbReference>
<dbReference type="Proteomes" id="UP001210978">
    <property type="component" value="Chromosome"/>
</dbReference>
<reference evidence="1 2" key="1">
    <citation type="submission" date="2023-01" db="EMBL/GenBank/DDBJ databases">
        <title>Complete genome of Chryseobacterium camelliae VAN22-5A.</title>
        <authorList>
            <person name="Zong G."/>
            <person name="Cao G."/>
        </authorList>
    </citation>
    <scope>NUCLEOTIDE SEQUENCE [LARGE SCALE GENOMIC DNA]</scope>
    <source>
        <strain evidence="1 2">VAN22-5A</strain>
    </source>
</reference>